<evidence type="ECO:0000256" key="5">
    <source>
        <dbReference type="ARBA" id="ARBA00023077"/>
    </source>
</evidence>
<evidence type="ECO:0000256" key="9">
    <source>
        <dbReference type="RuleBase" id="RU003357"/>
    </source>
</evidence>
<comment type="subcellular location">
    <subcellularLocation>
        <location evidence="1 8">Cell outer membrane</location>
        <topology evidence="1 8">Multi-pass membrane protein</topology>
    </subcellularLocation>
</comment>
<evidence type="ECO:0000256" key="1">
    <source>
        <dbReference type="ARBA" id="ARBA00004571"/>
    </source>
</evidence>
<keyword evidence="14" id="KW-1185">Reference proteome</keyword>
<evidence type="ECO:0000256" key="4">
    <source>
        <dbReference type="ARBA" id="ARBA00022692"/>
    </source>
</evidence>
<evidence type="ECO:0000313" key="13">
    <source>
        <dbReference type="EMBL" id="SFC06597.1"/>
    </source>
</evidence>
<dbReference type="SUPFAM" id="SSF56935">
    <property type="entry name" value="Porins"/>
    <property type="match status" value="1"/>
</dbReference>
<evidence type="ECO:0000313" key="14">
    <source>
        <dbReference type="Proteomes" id="UP000199058"/>
    </source>
</evidence>
<dbReference type="InterPro" id="IPR036942">
    <property type="entry name" value="Beta-barrel_TonB_sf"/>
</dbReference>
<dbReference type="Pfam" id="PF07715">
    <property type="entry name" value="Plug"/>
    <property type="match status" value="1"/>
</dbReference>
<dbReference type="Gene3D" id="2.40.170.20">
    <property type="entry name" value="TonB-dependent receptor, beta-barrel domain"/>
    <property type="match status" value="1"/>
</dbReference>
<dbReference type="Gene3D" id="2.170.130.10">
    <property type="entry name" value="TonB-dependent receptor, plug domain"/>
    <property type="match status" value="1"/>
</dbReference>
<proteinExistence type="inferred from homology"/>
<dbReference type="InterPro" id="IPR039426">
    <property type="entry name" value="TonB-dep_rcpt-like"/>
</dbReference>
<keyword evidence="2 8" id="KW-0813">Transport</keyword>
<gene>
    <name evidence="13" type="ORF">SAMN05660443_1403</name>
</gene>
<feature type="chain" id="PRO_5011629468" evidence="10">
    <location>
        <begin position="27"/>
        <end position="682"/>
    </location>
</feature>
<dbReference type="PANTHER" id="PTHR30069">
    <property type="entry name" value="TONB-DEPENDENT OUTER MEMBRANE RECEPTOR"/>
    <property type="match status" value="1"/>
</dbReference>
<feature type="domain" description="TonB-dependent receptor plug" evidence="12">
    <location>
        <begin position="47"/>
        <end position="158"/>
    </location>
</feature>
<comment type="similarity">
    <text evidence="8 9">Belongs to the TonB-dependent receptor family.</text>
</comment>
<evidence type="ECO:0000256" key="8">
    <source>
        <dbReference type="PROSITE-ProRule" id="PRU01360"/>
    </source>
</evidence>
<dbReference type="PANTHER" id="PTHR30069:SF28">
    <property type="entry name" value="TONB-DEPENDENT RECEPTOR YNCD-RELATED"/>
    <property type="match status" value="1"/>
</dbReference>
<evidence type="ECO:0000256" key="3">
    <source>
        <dbReference type="ARBA" id="ARBA00022452"/>
    </source>
</evidence>
<feature type="signal peptide" evidence="10">
    <location>
        <begin position="1"/>
        <end position="26"/>
    </location>
</feature>
<dbReference type="RefSeq" id="WP_177203496.1">
    <property type="nucleotide sequence ID" value="NZ_FOLH01000002.1"/>
</dbReference>
<organism evidence="13 14">
    <name type="scientific">Marinospirillum celere</name>
    <dbReference type="NCBI Taxonomy" id="1122252"/>
    <lineage>
        <taxon>Bacteria</taxon>
        <taxon>Pseudomonadati</taxon>
        <taxon>Pseudomonadota</taxon>
        <taxon>Gammaproteobacteria</taxon>
        <taxon>Oceanospirillales</taxon>
        <taxon>Oceanospirillaceae</taxon>
        <taxon>Marinospirillum</taxon>
    </lineage>
</organism>
<evidence type="ECO:0000256" key="10">
    <source>
        <dbReference type="SAM" id="SignalP"/>
    </source>
</evidence>
<evidence type="ECO:0000256" key="6">
    <source>
        <dbReference type="ARBA" id="ARBA00023136"/>
    </source>
</evidence>
<dbReference type="STRING" id="1122252.SAMN05660443_1403"/>
<keyword evidence="7 8" id="KW-0998">Cell outer membrane</keyword>
<keyword evidence="10" id="KW-0732">Signal</keyword>
<dbReference type="InterPro" id="IPR012910">
    <property type="entry name" value="Plug_dom"/>
</dbReference>
<dbReference type="GO" id="GO:0009279">
    <property type="term" value="C:cell outer membrane"/>
    <property type="evidence" value="ECO:0007669"/>
    <property type="project" value="UniProtKB-SubCell"/>
</dbReference>
<feature type="domain" description="TonB-dependent receptor-like beta-barrel" evidence="11">
    <location>
        <begin position="232"/>
        <end position="648"/>
    </location>
</feature>
<dbReference type="EMBL" id="FOLH01000002">
    <property type="protein sequence ID" value="SFC06597.1"/>
    <property type="molecule type" value="Genomic_DNA"/>
</dbReference>
<keyword evidence="6 8" id="KW-0472">Membrane</keyword>
<dbReference type="GO" id="GO:0015344">
    <property type="term" value="F:siderophore uptake transmembrane transporter activity"/>
    <property type="evidence" value="ECO:0007669"/>
    <property type="project" value="TreeGrafter"/>
</dbReference>
<keyword evidence="4 8" id="KW-0812">Transmembrane</keyword>
<evidence type="ECO:0000259" key="11">
    <source>
        <dbReference type="Pfam" id="PF00593"/>
    </source>
</evidence>
<sequence>MKLLFRYLSLLSLLVAWAFFSTTSLADEPSVELPPLTVTAAGLERELKDTAAAISYLDSTQLQSGRQQLQLDESLNRVPGTFFQNRYNFAQNLRLSIRGFGARAPFGIRGLHLRVDGFPETLPDGQSQVDTIDLQSLTEAEVLRGPSSALYGNAAGGVVLLRTRDGSEDIEMEARGQVGSDDFYRIGALAGGQNGRWTGHVSGWQMRYQGYREQSQTEKRLINTQANYWLAEDRNLRLVFTALDQPLGQDPAGLTRQQARENPGQASANALALNAGQEVQQQRLGLEYSDRHNLTGELRLQVFYSHRDFQQQLPFPGPSLIEFERHFYGLGGNYRDSFVLNQQRLPWVVGVELLQQSDDRQRYSVNPDAEVTGQSQDALETATSLGVYGEIDWPLTSALTLTLGGRYDQLDMEIEDRFTPEGQASGKQSFDEFSTTLGLSLSLNPDHQLYARLGTSFESPTFTEFYDPNEPEAGFDPQLKPQQALNLETGLKGAFNPSSQYQLAVFQVTTDDEIIKIASDPDRFANAGKTRRLGLEASLDYNFNKQLVTRLAYTWSDFRFRRFEDEEGNNLNNKRLPGLPEHQLFAELAWRETSGFFAIVDSLLISEVYADNQNSRQVSGYGLVNSRLGSRQQLQHLRVDTYIGINNLFNRDYPANLRINSGDNYLEPGPGRHFYAGINLRY</sequence>
<dbReference type="Pfam" id="PF00593">
    <property type="entry name" value="TonB_dep_Rec_b-barrel"/>
    <property type="match status" value="1"/>
</dbReference>
<reference evidence="13 14" key="1">
    <citation type="submission" date="2016-10" db="EMBL/GenBank/DDBJ databases">
        <authorList>
            <person name="de Groot N.N."/>
        </authorList>
    </citation>
    <scope>NUCLEOTIDE SEQUENCE [LARGE SCALE GENOMIC DNA]</scope>
    <source>
        <strain evidence="13 14">DSM 18438</strain>
    </source>
</reference>
<evidence type="ECO:0000256" key="2">
    <source>
        <dbReference type="ARBA" id="ARBA00022448"/>
    </source>
</evidence>
<keyword evidence="3 8" id="KW-1134">Transmembrane beta strand</keyword>
<protein>
    <submittedName>
        <fullName evidence="13">Iron complex outermembrane recepter protein</fullName>
    </submittedName>
</protein>
<name>A0A1I1G4D0_9GAMM</name>
<evidence type="ECO:0000259" key="12">
    <source>
        <dbReference type="Pfam" id="PF07715"/>
    </source>
</evidence>
<dbReference type="PROSITE" id="PS52016">
    <property type="entry name" value="TONB_DEPENDENT_REC_3"/>
    <property type="match status" value="1"/>
</dbReference>
<dbReference type="CDD" id="cd01347">
    <property type="entry name" value="ligand_gated_channel"/>
    <property type="match status" value="1"/>
</dbReference>
<dbReference type="GO" id="GO:0044718">
    <property type="term" value="P:siderophore transmembrane transport"/>
    <property type="evidence" value="ECO:0007669"/>
    <property type="project" value="TreeGrafter"/>
</dbReference>
<dbReference type="AlphaFoldDB" id="A0A1I1G4D0"/>
<evidence type="ECO:0000256" key="7">
    <source>
        <dbReference type="ARBA" id="ARBA00023237"/>
    </source>
</evidence>
<dbReference type="Proteomes" id="UP000199058">
    <property type="component" value="Unassembled WGS sequence"/>
</dbReference>
<keyword evidence="5 9" id="KW-0798">TonB box</keyword>
<dbReference type="InterPro" id="IPR000531">
    <property type="entry name" value="Beta-barrel_TonB"/>
</dbReference>
<accession>A0A1I1G4D0</accession>
<dbReference type="InterPro" id="IPR037066">
    <property type="entry name" value="Plug_dom_sf"/>
</dbReference>